<dbReference type="Pfam" id="PF06439">
    <property type="entry name" value="3keto-disac_hyd"/>
    <property type="match status" value="2"/>
</dbReference>
<protein>
    <recommendedName>
        <fullName evidence="1">3-keto-alpha-glucoside-1,2-lyase/3-keto-2-hydroxy-glucal hydratase domain-containing protein</fullName>
    </recommendedName>
</protein>
<reference evidence="2 3" key="1">
    <citation type="submission" date="2016-10" db="EMBL/GenBank/DDBJ databases">
        <authorList>
            <person name="de Groot N.N."/>
        </authorList>
    </citation>
    <scope>NUCLEOTIDE SEQUENCE [LARGE SCALE GENOMIC DNA]</scope>
    <source>
        <strain evidence="2 3">DSM 19012</strain>
    </source>
</reference>
<dbReference type="eggNOG" id="COG2152">
    <property type="taxonomic scope" value="Bacteria"/>
</dbReference>
<dbReference type="InParanoid" id="A0A1I1XJ71"/>
<dbReference type="Gene3D" id="2.60.120.560">
    <property type="entry name" value="Exo-inulinase, domain 1"/>
    <property type="match status" value="2"/>
</dbReference>
<dbReference type="GO" id="GO:0016787">
    <property type="term" value="F:hydrolase activity"/>
    <property type="evidence" value="ECO:0007669"/>
    <property type="project" value="InterPro"/>
</dbReference>
<feature type="domain" description="3-keto-alpha-glucoside-1,2-lyase/3-keto-2-hydroxy-glucal hydratase" evidence="1">
    <location>
        <begin position="25"/>
        <end position="209"/>
    </location>
</feature>
<organism evidence="2 3">
    <name type="scientific">Thermophagus xiamenensis</name>
    <dbReference type="NCBI Taxonomy" id="385682"/>
    <lineage>
        <taxon>Bacteria</taxon>
        <taxon>Pseudomonadati</taxon>
        <taxon>Bacteroidota</taxon>
        <taxon>Bacteroidia</taxon>
        <taxon>Marinilabiliales</taxon>
        <taxon>Marinilabiliaceae</taxon>
        <taxon>Thermophagus</taxon>
    </lineage>
</organism>
<dbReference type="AlphaFoldDB" id="A0A1I1XJ71"/>
<feature type="domain" description="3-keto-alpha-glucoside-1,2-lyase/3-keto-2-hydroxy-glucal hydratase" evidence="1">
    <location>
        <begin position="243"/>
        <end position="459"/>
    </location>
</feature>
<evidence type="ECO:0000313" key="2">
    <source>
        <dbReference type="EMBL" id="SFE05793.1"/>
    </source>
</evidence>
<gene>
    <name evidence="2" type="ORF">SAMN05444380_1069</name>
</gene>
<keyword evidence="3" id="KW-1185">Reference proteome</keyword>
<name>A0A1I1XJ71_9BACT</name>
<dbReference type="InterPro" id="IPR010496">
    <property type="entry name" value="AL/BT2_dom"/>
</dbReference>
<sequence>MKKHHLFFSILVLCISVTSISQNKIDLFNGKNLKGWKQLNGKAPFEVVDGMIVGTSVSNSPNSFLATKKEYTNFILEYEMKMDEGLNSGVQIRSHSYKEYNNGRVHGMQIECDDSKRSWSGGLYDEARKGWRYPLEYNEKAKTAYKRGEWNHFKVVAYNNYIMTWVNGVPTANLVEEETETGFIALQVHGIGNNKSLEGKKVWWRNITLQEIDADDFKQFENMSAPQVSYLKNQLTNKEKAEGWKLLWDGKTTNGWRGAKLDHFPENGWEIKDGILKVLEAGGGESTNGGDIVTTKKYKNFILEVDFRLTKGANSGIKYFVDTELNKGEGSSIGCEFQILDDKYHPDAKKGVNGNRTVGSLYDLIPANGLEYNPHLPREKYVNGYDHWNRARIVVNGKKVAHYLNGIKVVEYVRDTQMWRALVAYSKYKIWPNFGEAEEGHILLQDHGNEVEFRNIKIKEL</sequence>
<dbReference type="EMBL" id="FONA01000006">
    <property type="protein sequence ID" value="SFE05793.1"/>
    <property type="molecule type" value="Genomic_DNA"/>
</dbReference>
<dbReference type="STRING" id="385682.SAMN05444380_1069"/>
<accession>A0A1I1XJ71</accession>
<dbReference type="RefSeq" id="WP_010528464.1">
    <property type="nucleotide sequence ID" value="NZ_AFSL01000085.1"/>
</dbReference>
<evidence type="ECO:0000259" key="1">
    <source>
        <dbReference type="Pfam" id="PF06439"/>
    </source>
</evidence>
<dbReference type="eggNOG" id="COG1082">
    <property type="taxonomic scope" value="Bacteria"/>
</dbReference>
<evidence type="ECO:0000313" key="3">
    <source>
        <dbReference type="Proteomes" id="UP000181976"/>
    </source>
</evidence>
<proteinExistence type="predicted"/>
<dbReference type="Proteomes" id="UP000181976">
    <property type="component" value="Unassembled WGS sequence"/>
</dbReference>
<dbReference type="OrthoDB" id="9806233at2"/>